<keyword evidence="2" id="KW-1185">Reference proteome</keyword>
<accession>A0A2Z2KAL2</accession>
<dbReference type="Proteomes" id="UP000249890">
    <property type="component" value="Chromosome"/>
</dbReference>
<evidence type="ECO:0000313" key="1">
    <source>
        <dbReference type="EMBL" id="ASA22517.1"/>
    </source>
</evidence>
<dbReference type="EMBL" id="CP021780">
    <property type="protein sequence ID" value="ASA22517.1"/>
    <property type="molecule type" value="Genomic_DNA"/>
</dbReference>
<name>A0A2Z2KAL2_9BACL</name>
<dbReference type="KEGG" id="pdh:B9T62_18045"/>
<gene>
    <name evidence="1" type="ORF">B9T62_18045</name>
</gene>
<organism evidence="1 2">
    <name type="scientific">Paenibacillus donghaensis</name>
    <dbReference type="NCBI Taxonomy" id="414771"/>
    <lineage>
        <taxon>Bacteria</taxon>
        <taxon>Bacillati</taxon>
        <taxon>Bacillota</taxon>
        <taxon>Bacilli</taxon>
        <taxon>Bacillales</taxon>
        <taxon>Paenibacillaceae</taxon>
        <taxon>Paenibacillus</taxon>
    </lineage>
</organism>
<protein>
    <recommendedName>
        <fullName evidence="3">Aminoglycoside phosphotransferase domain-containing protein</fullName>
    </recommendedName>
</protein>
<evidence type="ECO:0008006" key="3">
    <source>
        <dbReference type="Google" id="ProtNLM"/>
    </source>
</evidence>
<dbReference type="InterPro" id="IPR011009">
    <property type="entry name" value="Kinase-like_dom_sf"/>
</dbReference>
<reference evidence="1 2" key="1">
    <citation type="submission" date="2017-06" db="EMBL/GenBank/DDBJ databases">
        <title>Complete genome sequence of Paenibacillus donghaensis KCTC 13049T isolated from East Sea sediment, South Korea.</title>
        <authorList>
            <person name="Jung B.K."/>
            <person name="Hong S.-J."/>
            <person name="Shin J.-H."/>
        </authorList>
    </citation>
    <scope>NUCLEOTIDE SEQUENCE [LARGE SCALE GENOMIC DNA]</scope>
    <source>
        <strain evidence="1 2">KCTC 13049</strain>
    </source>
</reference>
<proteinExistence type="predicted"/>
<dbReference type="OrthoDB" id="4030632at2"/>
<sequence length="114" mass="12960">MTVLDFGDCEYHWFAYDLAIAIYHTAQTMKPGPERITGIQQFFSSFIDGYARGNPEITFIAQIDDFINYRHLFSYAYHSVFSDPSQLSSGQLSYLQDMRQSVLDGSSFLGCSLS</sequence>
<dbReference type="AlphaFoldDB" id="A0A2Z2KAL2"/>
<dbReference type="SUPFAM" id="SSF56112">
    <property type="entry name" value="Protein kinase-like (PK-like)"/>
    <property type="match status" value="1"/>
</dbReference>
<evidence type="ECO:0000313" key="2">
    <source>
        <dbReference type="Proteomes" id="UP000249890"/>
    </source>
</evidence>